<feature type="region of interest" description="Disordered" evidence="1">
    <location>
        <begin position="40"/>
        <end position="90"/>
    </location>
</feature>
<accession>A0A432NG18</accession>
<gene>
    <name evidence="3" type="ORF">EEQ99_24140</name>
</gene>
<feature type="compositionally biased region" description="Low complexity" evidence="1">
    <location>
        <begin position="136"/>
        <end position="153"/>
    </location>
</feature>
<feature type="region of interest" description="Disordered" evidence="1">
    <location>
        <begin position="121"/>
        <end position="153"/>
    </location>
</feature>
<evidence type="ECO:0008006" key="5">
    <source>
        <dbReference type="Google" id="ProtNLM"/>
    </source>
</evidence>
<evidence type="ECO:0000256" key="2">
    <source>
        <dbReference type="SAM" id="SignalP"/>
    </source>
</evidence>
<sequence length="153" mass="15962">MIKKFFGLFAVLLSASLVFASMAEAASFGGFRGGSSFRSSSFSSSRSYSRPSTSYSRPSTSYSRPSTSYSRPAYSYSRPSYNSYSSTTVNQSSGGGFFSSMLGSIAGYGIASWLFGEDEKPAEQAPAAAPTPAPAAPTAAVPTTTVQEAPKAQ</sequence>
<keyword evidence="2" id="KW-0732">Signal</keyword>
<feature type="signal peptide" evidence="2">
    <location>
        <begin position="1"/>
        <end position="25"/>
    </location>
</feature>
<dbReference type="AlphaFoldDB" id="A0A432NG18"/>
<reference evidence="3 4" key="1">
    <citation type="journal article" date="2015" name="Int. J. Syst. Evol. Microbiol.">
        <title>Rhizobium anhuiense sp. nov., isolated from effective nodules of Vicia faba and Pisum sativum.</title>
        <authorList>
            <person name="Zhang Y.J."/>
            <person name="Zheng W.T."/>
            <person name="Everall I."/>
            <person name="Young J.P."/>
            <person name="Zhang X.X."/>
            <person name="Tian C.F."/>
            <person name="Sui X.H."/>
            <person name="Wang E.T."/>
            <person name="Chen W.X."/>
        </authorList>
    </citation>
    <scope>NUCLEOTIDE SEQUENCE [LARGE SCALE GENOMIC DNA]</scope>
    <source>
        <strain evidence="3 4">CCBAU 23252</strain>
    </source>
</reference>
<protein>
    <recommendedName>
        <fullName evidence="5">BA14K family protein</fullName>
    </recommendedName>
</protein>
<comment type="caution">
    <text evidence="3">The sequence shown here is derived from an EMBL/GenBank/DDBJ whole genome shotgun (WGS) entry which is preliminary data.</text>
</comment>
<dbReference type="RefSeq" id="WP_127431187.1">
    <property type="nucleotide sequence ID" value="NZ_BMFI01000012.1"/>
</dbReference>
<feature type="compositionally biased region" description="Low complexity" evidence="1">
    <location>
        <begin position="40"/>
        <end position="88"/>
    </location>
</feature>
<evidence type="ECO:0000313" key="3">
    <source>
        <dbReference type="EMBL" id="RUL98565.1"/>
    </source>
</evidence>
<proteinExistence type="predicted"/>
<organism evidence="3 4">
    <name type="scientific">Rhizobium anhuiense</name>
    <dbReference type="NCBI Taxonomy" id="1184720"/>
    <lineage>
        <taxon>Bacteria</taxon>
        <taxon>Pseudomonadati</taxon>
        <taxon>Pseudomonadota</taxon>
        <taxon>Alphaproteobacteria</taxon>
        <taxon>Hyphomicrobiales</taxon>
        <taxon>Rhizobiaceae</taxon>
        <taxon>Rhizobium/Agrobacterium group</taxon>
        <taxon>Rhizobium</taxon>
    </lineage>
</organism>
<feature type="chain" id="PRO_5019475278" description="BA14K family protein" evidence="2">
    <location>
        <begin position="26"/>
        <end position="153"/>
    </location>
</feature>
<evidence type="ECO:0000313" key="4">
    <source>
        <dbReference type="Proteomes" id="UP000273611"/>
    </source>
</evidence>
<dbReference type="EMBL" id="RIBW01000013">
    <property type="protein sequence ID" value="RUL98565.1"/>
    <property type="molecule type" value="Genomic_DNA"/>
</dbReference>
<evidence type="ECO:0000256" key="1">
    <source>
        <dbReference type="SAM" id="MobiDB-lite"/>
    </source>
</evidence>
<name>A0A432NG18_9HYPH</name>
<dbReference type="Proteomes" id="UP000273611">
    <property type="component" value="Unassembled WGS sequence"/>
</dbReference>